<sequence>MAVKENLPVAMQELLRQLVVNGDIRMAGIVLYAYCRRKYQANDETAARWMVAYFRREFPHEMERHASKLSAL</sequence>
<proteinExistence type="predicted"/>
<organism evidence="1 2">
    <name type="scientific">Saccharibacillus endophyticus</name>
    <dbReference type="NCBI Taxonomy" id="2060666"/>
    <lineage>
        <taxon>Bacteria</taxon>
        <taxon>Bacillati</taxon>
        <taxon>Bacillota</taxon>
        <taxon>Bacilli</taxon>
        <taxon>Bacillales</taxon>
        <taxon>Paenibacillaceae</taxon>
        <taxon>Saccharibacillus</taxon>
    </lineage>
</organism>
<reference evidence="2" key="1">
    <citation type="journal article" date="2019" name="Int. J. Syst. Evol. Microbiol.">
        <title>The Global Catalogue of Microorganisms (GCM) 10K type strain sequencing project: providing services to taxonomists for standard genome sequencing and annotation.</title>
        <authorList>
            <consortium name="The Broad Institute Genomics Platform"/>
            <consortium name="The Broad Institute Genome Sequencing Center for Infectious Disease"/>
            <person name="Wu L."/>
            <person name="Ma J."/>
        </authorList>
    </citation>
    <scope>NUCLEOTIDE SEQUENCE [LARGE SCALE GENOMIC DNA]</scope>
    <source>
        <strain evidence="2">CCM 8702</strain>
    </source>
</reference>
<comment type="caution">
    <text evidence="1">The sequence shown here is derived from an EMBL/GenBank/DDBJ whole genome shotgun (WGS) entry which is preliminary data.</text>
</comment>
<dbReference type="EMBL" id="BMDD01000013">
    <property type="protein sequence ID" value="GGH88061.1"/>
    <property type="molecule type" value="Genomic_DNA"/>
</dbReference>
<keyword evidence="2" id="KW-1185">Reference proteome</keyword>
<dbReference type="Proteomes" id="UP000605427">
    <property type="component" value="Unassembled WGS sequence"/>
</dbReference>
<evidence type="ECO:0000313" key="2">
    <source>
        <dbReference type="Proteomes" id="UP000605427"/>
    </source>
</evidence>
<evidence type="ECO:0000313" key="1">
    <source>
        <dbReference type="EMBL" id="GGH88061.1"/>
    </source>
</evidence>
<gene>
    <name evidence="1" type="ORF">GCM10007362_51660</name>
</gene>
<dbReference type="RefSeq" id="WP_172247945.1">
    <property type="nucleotide sequence ID" value="NZ_BMDD01000013.1"/>
</dbReference>
<accession>A0ABQ2A9K4</accession>
<name>A0ABQ2A9K4_9BACL</name>
<protein>
    <submittedName>
        <fullName evidence="1">Uncharacterized protein</fullName>
    </submittedName>
</protein>